<keyword evidence="4 6" id="KW-1133">Transmembrane helix</keyword>
<evidence type="ECO:0000256" key="1">
    <source>
        <dbReference type="ARBA" id="ARBA00004141"/>
    </source>
</evidence>
<evidence type="ECO:0000313" key="8">
    <source>
        <dbReference type="EMBL" id="AZP36362.1"/>
    </source>
</evidence>
<dbReference type="PRINTS" id="PR00164">
    <property type="entry name" value="ABC2TRNSPORT"/>
</dbReference>
<feature type="transmembrane region" description="Helical" evidence="6">
    <location>
        <begin position="23"/>
        <end position="45"/>
    </location>
</feature>
<evidence type="ECO:0000313" key="9">
    <source>
        <dbReference type="Proteomes" id="UP000274458"/>
    </source>
</evidence>
<feature type="transmembrane region" description="Helical" evidence="6">
    <location>
        <begin position="105"/>
        <end position="131"/>
    </location>
</feature>
<accession>A0A3S9J805</accession>
<evidence type="ECO:0000256" key="3">
    <source>
        <dbReference type="ARBA" id="ARBA00022692"/>
    </source>
</evidence>
<dbReference type="NCBIfam" id="NF011648">
    <property type="entry name" value="PRK15066.1"/>
    <property type="match status" value="1"/>
</dbReference>
<dbReference type="Pfam" id="PF01061">
    <property type="entry name" value="ABC2_membrane"/>
    <property type="match status" value="1"/>
</dbReference>
<evidence type="ECO:0000256" key="2">
    <source>
        <dbReference type="ARBA" id="ARBA00007783"/>
    </source>
</evidence>
<dbReference type="InterPro" id="IPR000412">
    <property type="entry name" value="ABC_2_transport"/>
</dbReference>
<dbReference type="OrthoDB" id="9804001at2"/>
<proteinExistence type="inferred from homology"/>
<dbReference type="KEGG" id="aade:C3B56_00275"/>
<evidence type="ECO:0000256" key="5">
    <source>
        <dbReference type="ARBA" id="ARBA00023136"/>
    </source>
</evidence>
<gene>
    <name evidence="8" type="primary">yadH</name>
    <name evidence="8" type="ORF">C3B56_00275</name>
</gene>
<dbReference type="RefSeq" id="WP_126071634.1">
    <property type="nucleotide sequence ID" value="NZ_CP026513.1"/>
</dbReference>
<dbReference type="PANTHER" id="PTHR43332">
    <property type="entry name" value="INNER MEMBRANE TRANSPORT PERMEASE YADH-RELATED"/>
    <property type="match status" value="1"/>
</dbReference>
<dbReference type="InterPro" id="IPR013525">
    <property type="entry name" value="ABC2_TM"/>
</dbReference>
<dbReference type="EMBL" id="CP026513">
    <property type="protein sequence ID" value="AZP36362.1"/>
    <property type="molecule type" value="Genomic_DNA"/>
</dbReference>
<dbReference type="PIRSF" id="PIRSF006648">
    <property type="entry name" value="DrrB"/>
    <property type="match status" value="1"/>
</dbReference>
<feature type="transmembrane region" description="Helical" evidence="6">
    <location>
        <begin position="138"/>
        <end position="162"/>
    </location>
</feature>
<keyword evidence="3 6" id="KW-0812">Transmembrane</keyword>
<evidence type="ECO:0000256" key="4">
    <source>
        <dbReference type="ARBA" id="ARBA00022989"/>
    </source>
</evidence>
<keyword evidence="6" id="KW-1003">Cell membrane</keyword>
<dbReference type="PANTHER" id="PTHR43332:SF2">
    <property type="entry name" value="INNER MEMBRANE TRANSPORT PERMEASE YADH"/>
    <property type="match status" value="1"/>
</dbReference>
<comment type="subcellular location">
    <subcellularLocation>
        <location evidence="6">Cell inner membrane</location>
        <topology evidence="6">Multi-pass membrane protein</topology>
    </subcellularLocation>
    <subcellularLocation>
        <location evidence="1">Membrane</location>
        <topology evidence="1">Multi-pass membrane protein</topology>
    </subcellularLocation>
</comment>
<feature type="transmembrane region" description="Helical" evidence="6">
    <location>
        <begin position="168"/>
        <end position="188"/>
    </location>
</feature>
<dbReference type="Proteomes" id="UP000274458">
    <property type="component" value="Chromosome"/>
</dbReference>
<name>A0A3S9J805_9ENTR</name>
<dbReference type="PROSITE" id="PS51012">
    <property type="entry name" value="ABC_TM2"/>
    <property type="match status" value="1"/>
</dbReference>
<organism evidence="8 9">
    <name type="scientific">Candidatus Annandia adelgestsuga</name>
    <dbReference type="NCBI Taxonomy" id="1302411"/>
    <lineage>
        <taxon>Bacteria</taxon>
        <taxon>Pseudomonadati</taxon>
        <taxon>Pseudomonadota</taxon>
        <taxon>Gammaproteobacteria</taxon>
        <taxon>Enterobacterales</taxon>
        <taxon>Enterobacteriaceae</taxon>
        <taxon>Candidatus Annandia</taxon>
    </lineage>
</organism>
<keyword evidence="9" id="KW-1185">Reference proteome</keyword>
<evidence type="ECO:0000259" key="7">
    <source>
        <dbReference type="PROSITE" id="PS51012"/>
    </source>
</evidence>
<protein>
    <recommendedName>
        <fullName evidence="6">Transport permease protein</fullName>
    </recommendedName>
</protein>
<reference evidence="8 9" key="1">
    <citation type="journal article" date="2018" name="Genome Biol. Evol.">
        <title>Partnering With a Pest: Genomes of Hemlock Woolly Adelgid Symbionts Reveal Atypical Nutritional Provisioning Patterns in Dual-Obligate Bacteria.</title>
        <authorList>
            <person name="Weglarz K.M."/>
            <person name="Havill N.P."/>
            <person name="Burke G.R."/>
            <person name="von Dohlen C.D."/>
        </authorList>
    </citation>
    <scope>NUCLEOTIDE SEQUENCE [LARGE SCALE GENOMIC DNA]</scope>
    <source>
        <strain evidence="8">ENA</strain>
    </source>
</reference>
<feature type="transmembrane region" description="Helical" evidence="6">
    <location>
        <begin position="224"/>
        <end position="248"/>
    </location>
</feature>
<dbReference type="InterPro" id="IPR052522">
    <property type="entry name" value="ABC-2_transport_permease"/>
</dbReference>
<feature type="transmembrane region" description="Helical" evidence="6">
    <location>
        <begin position="200"/>
        <end position="218"/>
    </location>
</feature>
<feature type="transmembrane region" description="Helical" evidence="6">
    <location>
        <begin position="57"/>
        <end position="75"/>
    </location>
</feature>
<dbReference type="InterPro" id="IPR047817">
    <property type="entry name" value="ABC2_TM_bact-type"/>
</dbReference>
<evidence type="ECO:0000256" key="6">
    <source>
        <dbReference type="RuleBase" id="RU361157"/>
    </source>
</evidence>
<feature type="domain" description="ABC transmembrane type-2" evidence="7">
    <location>
        <begin position="22"/>
        <end position="251"/>
    </location>
</feature>
<dbReference type="GO" id="GO:0043190">
    <property type="term" value="C:ATP-binding cassette (ABC) transporter complex"/>
    <property type="evidence" value="ECO:0007669"/>
    <property type="project" value="InterPro"/>
</dbReference>
<dbReference type="GO" id="GO:0140359">
    <property type="term" value="F:ABC-type transporter activity"/>
    <property type="evidence" value="ECO:0007669"/>
    <property type="project" value="InterPro"/>
</dbReference>
<comment type="similarity">
    <text evidence="2 6">Belongs to the ABC-2 integral membrane protein family.</text>
</comment>
<keyword evidence="5 6" id="KW-0472">Membrane</keyword>
<dbReference type="AlphaFoldDB" id="A0A3S9J805"/>
<keyword evidence="6" id="KW-0813">Transport</keyword>
<sequence>MIKFYFISLINIIYKETFRFLKIWIQTIIPPLINITLYFIIFGNIMNKINKIEGFNYLQFIFPGLVTMIIINNSYNNVSSSFFSSKIQKNIEEIILSPISTNVLIMGYIGSSIIRSLIISLLIIIISFYFIKYKIYSWIIIFFIITLISILFSLIGLLNAIISKTFDNISLIPTLILTPLSYLSGIFYSINNLSTIWKDISLLNPITYMVSGLRYGFIGNINFISFKIILIILLSLIFLFYIITFNCLKKILSN</sequence>